<comment type="caution">
    <text evidence="1">The sequence shown here is derived from an EMBL/GenBank/DDBJ whole genome shotgun (WGS) entry which is preliminary data.</text>
</comment>
<dbReference type="AlphaFoldDB" id="C6LLB9"/>
<organism evidence="1 2">
    <name type="scientific">Marvinbryantia formatexigens DSM 14469</name>
    <dbReference type="NCBI Taxonomy" id="478749"/>
    <lineage>
        <taxon>Bacteria</taxon>
        <taxon>Bacillati</taxon>
        <taxon>Bacillota</taxon>
        <taxon>Clostridia</taxon>
        <taxon>Lachnospirales</taxon>
        <taxon>Lachnospiraceae</taxon>
        <taxon>Marvinbryantia</taxon>
    </lineage>
</organism>
<sequence length="116" mass="12922">MSKVSDNLRAEQTDVLIFCGVFHTGYRETVRRRVAGMPPGFWRFFAAMHPEEAAGGRCHPDDAKNSGRMCTRVNGRCQQKLTTRGTAEVCRHTSVPAGNPAGAYRNVKGHIQGYRR</sequence>
<dbReference type="EMBL" id="ACCL02000029">
    <property type="protein sequence ID" value="EET58542.1"/>
    <property type="molecule type" value="Genomic_DNA"/>
</dbReference>
<name>C6LLB9_9FIRM</name>
<proteinExistence type="predicted"/>
<keyword evidence="2" id="KW-1185">Reference proteome</keyword>
<accession>C6LLB9</accession>
<evidence type="ECO:0000313" key="1">
    <source>
        <dbReference type="EMBL" id="EET58542.1"/>
    </source>
</evidence>
<dbReference type="STRING" id="168384.SAMN05660368_03227"/>
<gene>
    <name evidence="1" type="ORF">BRYFOR_09466</name>
</gene>
<reference evidence="1" key="1">
    <citation type="submission" date="2009-07" db="EMBL/GenBank/DDBJ databases">
        <authorList>
            <person name="Weinstock G."/>
            <person name="Sodergren E."/>
            <person name="Clifton S."/>
            <person name="Fulton L."/>
            <person name="Fulton B."/>
            <person name="Courtney L."/>
            <person name="Fronick C."/>
            <person name="Harrison M."/>
            <person name="Strong C."/>
            <person name="Farmer C."/>
            <person name="Delahaunty K."/>
            <person name="Markovic C."/>
            <person name="Hall O."/>
            <person name="Minx P."/>
            <person name="Tomlinson C."/>
            <person name="Mitreva M."/>
            <person name="Nelson J."/>
            <person name="Hou S."/>
            <person name="Wollam A."/>
            <person name="Pepin K.H."/>
            <person name="Johnson M."/>
            <person name="Bhonagiri V."/>
            <person name="Nash W.E."/>
            <person name="Warren W."/>
            <person name="Chinwalla A."/>
            <person name="Mardis E.R."/>
            <person name="Wilson R.K."/>
        </authorList>
    </citation>
    <scope>NUCLEOTIDE SEQUENCE [LARGE SCALE GENOMIC DNA]</scope>
    <source>
        <strain evidence="1">DSM 14469</strain>
    </source>
</reference>
<evidence type="ECO:0000313" key="2">
    <source>
        <dbReference type="Proteomes" id="UP000005561"/>
    </source>
</evidence>
<protein>
    <submittedName>
        <fullName evidence="1">Uncharacterized protein</fullName>
    </submittedName>
</protein>
<dbReference type="Proteomes" id="UP000005561">
    <property type="component" value="Unassembled WGS sequence"/>
</dbReference>